<dbReference type="GO" id="GO:0003676">
    <property type="term" value="F:nucleic acid binding"/>
    <property type="evidence" value="ECO:0007669"/>
    <property type="project" value="InterPro"/>
</dbReference>
<dbReference type="InterPro" id="IPR011856">
    <property type="entry name" value="tRNA_endonuc-like_dom_sf"/>
</dbReference>
<evidence type="ECO:0000313" key="2">
    <source>
        <dbReference type="Proteomes" id="UP000543642"/>
    </source>
</evidence>
<name>A0A7W8HCK3_9FIRM</name>
<keyword evidence="2" id="KW-1185">Reference proteome</keyword>
<sequence length="50" mass="6061">MDLKKRRRIIQSARWYMMEKKLPPDTPVRFDVVAIWGGTVKIYENAFYIE</sequence>
<reference evidence="1 2" key="1">
    <citation type="submission" date="2020-08" db="EMBL/GenBank/DDBJ databases">
        <title>Genomic Encyclopedia of Type Strains, Phase IV (KMG-IV): sequencing the most valuable type-strain genomes for metagenomic binning, comparative biology and taxonomic classification.</title>
        <authorList>
            <person name="Goeker M."/>
        </authorList>
    </citation>
    <scope>NUCLEOTIDE SEQUENCE [LARGE SCALE GENOMIC DNA]</scope>
    <source>
        <strain evidence="1 2">DSM 106146</strain>
    </source>
</reference>
<keyword evidence="1" id="KW-0255">Endonuclease</keyword>
<keyword evidence="1" id="KW-0540">Nuclease</keyword>
<dbReference type="EMBL" id="JACHFW010000011">
    <property type="protein sequence ID" value="MBB5265488.1"/>
    <property type="molecule type" value="Genomic_DNA"/>
</dbReference>
<dbReference type="GO" id="GO:0004519">
    <property type="term" value="F:endonuclease activity"/>
    <property type="evidence" value="ECO:0007669"/>
    <property type="project" value="UniProtKB-KW"/>
</dbReference>
<dbReference type="AlphaFoldDB" id="A0A7W8HCK3"/>
<dbReference type="Proteomes" id="UP000543642">
    <property type="component" value="Unassembled WGS sequence"/>
</dbReference>
<keyword evidence="1" id="KW-0378">Hydrolase</keyword>
<accession>A0A7W8HCK3</accession>
<evidence type="ECO:0000313" key="1">
    <source>
        <dbReference type="EMBL" id="MBB5265488.1"/>
    </source>
</evidence>
<proteinExistence type="predicted"/>
<gene>
    <name evidence="1" type="ORF">HNP82_002634</name>
</gene>
<comment type="caution">
    <text evidence="1">The sequence shown here is derived from an EMBL/GenBank/DDBJ whole genome shotgun (WGS) entry which is preliminary data.</text>
</comment>
<organism evidence="1 2">
    <name type="scientific">Catenibacillus scindens</name>
    <dbReference type="NCBI Taxonomy" id="673271"/>
    <lineage>
        <taxon>Bacteria</taxon>
        <taxon>Bacillati</taxon>
        <taxon>Bacillota</taxon>
        <taxon>Clostridia</taxon>
        <taxon>Lachnospirales</taxon>
        <taxon>Lachnospiraceae</taxon>
        <taxon>Catenibacillus</taxon>
    </lineage>
</organism>
<protein>
    <submittedName>
        <fullName evidence="1">Holliday junction resolvase-like predicted endonuclease</fullName>
    </submittedName>
</protein>
<dbReference type="Gene3D" id="3.40.1350.10">
    <property type="match status" value="1"/>
</dbReference>